<proteinExistence type="predicted"/>
<evidence type="ECO:0000313" key="1">
    <source>
        <dbReference type="EMBL" id="KAJ9090320.1"/>
    </source>
</evidence>
<reference evidence="1" key="1">
    <citation type="submission" date="2022-04" db="EMBL/GenBank/DDBJ databases">
        <title>Genome of the entomopathogenic fungus Entomophthora muscae.</title>
        <authorList>
            <person name="Elya C."/>
            <person name="Lovett B.R."/>
            <person name="Lee E."/>
            <person name="Macias A.M."/>
            <person name="Hajek A.E."/>
            <person name="De Bivort B.L."/>
            <person name="Kasson M.T."/>
            <person name="De Fine Licht H.H."/>
            <person name="Stajich J.E."/>
        </authorList>
    </citation>
    <scope>NUCLEOTIDE SEQUENCE</scope>
    <source>
        <strain evidence="1">Berkeley</strain>
    </source>
</reference>
<evidence type="ECO:0000313" key="2">
    <source>
        <dbReference type="Proteomes" id="UP001165960"/>
    </source>
</evidence>
<protein>
    <submittedName>
        <fullName evidence="1">Uncharacterized protein</fullName>
    </submittedName>
</protein>
<keyword evidence="2" id="KW-1185">Reference proteome</keyword>
<name>A0ACC2UTV2_9FUNG</name>
<sequence length="156" mass="17555">MLLQDWYRPTEGLVPAEVQVYGGDACLVIERVLEEFTVMQAKYKLWTSHLPLLENDNFSKPVPGYDPGHTLRTGGQDPTAIQKLPLWDLGRANRRSGREGAKLLWLIAGAHCNAGVNHWKFFENIGHLVEINVAQHNDVGEAQDFAPQVLLDQLEE</sequence>
<dbReference type="EMBL" id="QTSX02000009">
    <property type="protein sequence ID" value="KAJ9090320.1"/>
    <property type="molecule type" value="Genomic_DNA"/>
</dbReference>
<dbReference type="Proteomes" id="UP001165960">
    <property type="component" value="Unassembled WGS sequence"/>
</dbReference>
<comment type="caution">
    <text evidence="1">The sequence shown here is derived from an EMBL/GenBank/DDBJ whole genome shotgun (WGS) entry which is preliminary data.</text>
</comment>
<accession>A0ACC2UTV2</accession>
<organism evidence="1 2">
    <name type="scientific">Entomophthora muscae</name>
    <dbReference type="NCBI Taxonomy" id="34485"/>
    <lineage>
        <taxon>Eukaryota</taxon>
        <taxon>Fungi</taxon>
        <taxon>Fungi incertae sedis</taxon>
        <taxon>Zoopagomycota</taxon>
        <taxon>Entomophthoromycotina</taxon>
        <taxon>Entomophthoromycetes</taxon>
        <taxon>Entomophthorales</taxon>
        <taxon>Entomophthoraceae</taxon>
        <taxon>Entomophthora</taxon>
    </lineage>
</organism>
<gene>
    <name evidence="1" type="ORF">DSO57_1003847</name>
</gene>